<evidence type="ECO:0000256" key="4">
    <source>
        <dbReference type="SAM" id="SignalP"/>
    </source>
</evidence>
<feature type="chain" id="PRO_5045444909" evidence="4">
    <location>
        <begin position="19"/>
        <end position="507"/>
    </location>
</feature>
<dbReference type="InterPro" id="IPR003367">
    <property type="entry name" value="Thrombospondin_3-like_rpt"/>
</dbReference>
<name>A0ABS8EK57_9FLAO</name>
<keyword evidence="2" id="KW-0106">Calcium</keyword>
<evidence type="ECO:0000313" key="5">
    <source>
        <dbReference type="EMBL" id="MCC1483584.1"/>
    </source>
</evidence>
<keyword evidence="1 4" id="KW-0732">Signal</keyword>
<organism evidence="5 6">
    <name type="scientific">Winogradskyella immobilis</name>
    <dbReference type="NCBI Taxonomy" id="2816852"/>
    <lineage>
        <taxon>Bacteria</taxon>
        <taxon>Pseudomonadati</taxon>
        <taxon>Bacteroidota</taxon>
        <taxon>Flavobacteriia</taxon>
        <taxon>Flavobacteriales</taxon>
        <taxon>Flavobacteriaceae</taxon>
        <taxon>Winogradskyella</taxon>
    </lineage>
</organism>
<dbReference type="Pfam" id="PF02412">
    <property type="entry name" value="TSP_3"/>
    <property type="match status" value="1"/>
</dbReference>
<feature type="compositionally biased region" description="Polar residues" evidence="3">
    <location>
        <begin position="211"/>
        <end position="220"/>
    </location>
</feature>
<feature type="compositionally biased region" description="Acidic residues" evidence="3">
    <location>
        <begin position="198"/>
        <end position="207"/>
    </location>
</feature>
<dbReference type="Proteomes" id="UP000778797">
    <property type="component" value="Unassembled WGS sequence"/>
</dbReference>
<sequence>MKKLYTLIFFLISTSLFSQSSSIPDFYCTNSSSATNSVTFRIRDQSPSSSTSPGTTLITFSQRLSNPDDILISKDDPLGIFEYYQYKIELFDLTNGGQLIQTFLIDPNDYNSVQEPGPLRPSYFYNYNFFYSNCSNGQNIYDFDSDFIELQGKLSIVRYTNHFSNNLIAFTEEEIFSCDESDGRPRLLNCNFESNTDIDNDGVTDSEDNCRNTSNSSQTDTDGDGVGDACDNCSNNANPNQEDLDGDGIGDACDDTDNTNDKPNLTIDKVTVEVDGTTFDTSATNESTNTPVLKFGEFHEFKITIKNDDDGNASSSPYEILVTKNGNFPDFGDPVFTWRNENGGSISGNSEVVDEFSATIFSNIGNLQLEENTDFFMFIDIDPNDDIDESNETDEDNLIKIRFRYDDGASGRFFLNLGTSTIIINTPTETGSFFNLKIYGLNTISPVLTPSLSIGESIEIIDDGGSSNPLYINQNISKGQTVNISNLPSGTYVIHINDQYLQKIIKK</sequence>
<dbReference type="PANTHER" id="PTHR10199">
    <property type="entry name" value="THROMBOSPONDIN"/>
    <property type="match status" value="1"/>
</dbReference>
<protein>
    <submittedName>
        <fullName evidence="5">Thrombospondin type 3 repeat-containing protein</fullName>
    </submittedName>
</protein>
<proteinExistence type="predicted"/>
<evidence type="ECO:0000256" key="1">
    <source>
        <dbReference type="ARBA" id="ARBA00022729"/>
    </source>
</evidence>
<keyword evidence="6" id="KW-1185">Reference proteome</keyword>
<dbReference type="EMBL" id="JAFMPT010000003">
    <property type="protein sequence ID" value="MCC1483584.1"/>
    <property type="molecule type" value="Genomic_DNA"/>
</dbReference>
<comment type="caution">
    <text evidence="5">The sequence shown here is derived from an EMBL/GenBank/DDBJ whole genome shotgun (WGS) entry which is preliminary data.</text>
</comment>
<gene>
    <name evidence="5" type="ORF">J1C55_03185</name>
</gene>
<evidence type="ECO:0000256" key="2">
    <source>
        <dbReference type="ARBA" id="ARBA00022837"/>
    </source>
</evidence>
<dbReference type="SUPFAM" id="SSF103647">
    <property type="entry name" value="TSP type-3 repeat"/>
    <property type="match status" value="1"/>
</dbReference>
<evidence type="ECO:0000313" key="6">
    <source>
        <dbReference type="Proteomes" id="UP000778797"/>
    </source>
</evidence>
<dbReference type="Gene3D" id="4.10.1080.10">
    <property type="entry name" value="TSP type-3 repeat"/>
    <property type="match status" value="1"/>
</dbReference>
<reference evidence="5" key="1">
    <citation type="submission" date="2021-03" db="EMBL/GenBank/DDBJ databases">
        <authorList>
            <person name="Ping X."/>
        </authorList>
    </citation>
    <scope>NUCLEOTIDE SEQUENCE</scope>
    <source>
        <strain evidence="5">E313</strain>
    </source>
</reference>
<feature type="region of interest" description="Disordered" evidence="3">
    <location>
        <begin position="198"/>
        <end position="224"/>
    </location>
</feature>
<accession>A0ABS8EK57</accession>
<feature type="signal peptide" evidence="4">
    <location>
        <begin position="1"/>
        <end position="18"/>
    </location>
</feature>
<feature type="region of interest" description="Disordered" evidence="3">
    <location>
        <begin position="238"/>
        <end position="265"/>
    </location>
</feature>
<dbReference type="InterPro" id="IPR028974">
    <property type="entry name" value="TSP_type-3_rpt"/>
</dbReference>
<reference evidence="5" key="2">
    <citation type="submission" date="2021-10" db="EMBL/GenBank/DDBJ databases">
        <title>Genome of Winogradskyella sp. E313.</title>
        <authorList>
            <person name="Zhou Y."/>
        </authorList>
    </citation>
    <scope>NUCLEOTIDE SEQUENCE</scope>
    <source>
        <strain evidence="5">E313</strain>
    </source>
</reference>
<feature type="compositionally biased region" description="Acidic residues" evidence="3">
    <location>
        <begin position="242"/>
        <end position="258"/>
    </location>
</feature>
<dbReference type="RefSeq" id="WP_227476037.1">
    <property type="nucleotide sequence ID" value="NZ_JAFMPT010000003.1"/>
</dbReference>
<evidence type="ECO:0000256" key="3">
    <source>
        <dbReference type="SAM" id="MobiDB-lite"/>
    </source>
</evidence>